<evidence type="ECO:0000256" key="1">
    <source>
        <dbReference type="SAM" id="MobiDB-lite"/>
    </source>
</evidence>
<dbReference type="EMBL" id="JASCZI010151202">
    <property type="protein sequence ID" value="MED6170869.1"/>
    <property type="molecule type" value="Genomic_DNA"/>
</dbReference>
<dbReference type="Proteomes" id="UP001341840">
    <property type="component" value="Unassembled WGS sequence"/>
</dbReference>
<protein>
    <submittedName>
        <fullName evidence="2">Uncharacterized protein</fullName>
    </submittedName>
</protein>
<keyword evidence="3" id="KW-1185">Reference proteome</keyword>
<evidence type="ECO:0000313" key="2">
    <source>
        <dbReference type="EMBL" id="MED6170869.1"/>
    </source>
</evidence>
<evidence type="ECO:0000313" key="3">
    <source>
        <dbReference type="Proteomes" id="UP001341840"/>
    </source>
</evidence>
<sequence>MEGTQFIHKFPIFDGNGDGYQWLILAEQFWNAQGTTDDQGTTDEQRFLEVENGLAGKRRNPDADRTVFDIAFMHRYQPDSRPILPPEISWNEVSDLDVTLEEIRASLENFLSKQKSQQKRITDEEDPDFKLQLQPQIDPEVTKHEIAISNSTTTDHKFNFTIHKSTGPEYEIDEDAKLDKNLDLHLECTDRELTDAAKEEEEAISSSDASKSYSDTRSTANSVAKVNAIAKEEGDDNDSSNTKVCVAEKEEHPDRVVANLDVEIPLSERGTSDSSGVMEVEKRRTTIRVDGATVVGNDE</sequence>
<proteinExistence type="predicted"/>
<comment type="caution">
    <text evidence="2">The sequence shown here is derived from an EMBL/GenBank/DDBJ whole genome shotgun (WGS) entry which is preliminary data.</text>
</comment>
<feature type="compositionally biased region" description="Low complexity" evidence="1">
    <location>
        <begin position="204"/>
        <end position="215"/>
    </location>
</feature>
<name>A0ABU6VBP4_9FABA</name>
<accession>A0ABU6VBP4</accession>
<organism evidence="2 3">
    <name type="scientific">Stylosanthes scabra</name>
    <dbReference type="NCBI Taxonomy" id="79078"/>
    <lineage>
        <taxon>Eukaryota</taxon>
        <taxon>Viridiplantae</taxon>
        <taxon>Streptophyta</taxon>
        <taxon>Embryophyta</taxon>
        <taxon>Tracheophyta</taxon>
        <taxon>Spermatophyta</taxon>
        <taxon>Magnoliopsida</taxon>
        <taxon>eudicotyledons</taxon>
        <taxon>Gunneridae</taxon>
        <taxon>Pentapetalae</taxon>
        <taxon>rosids</taxon>
        <taxon>fabids</taxon>
        <taxon>Fabales</taxon>
        <taxon>Fabaceae</taxon>
        <taxon>Papilionoideae</taxon>
        <taxon>50 kb inversion clade</taxon>
        <taxon>dalbergioids sensu lato</taxon>
        <taxon>Dalbergieae</taxon>
        <taxon>Pterocarpus clade</taxon>
        <taxon>Stylosanthes</taxon>
    </lineage>
</organism>
<gene>
    <name evidence="2" type="ORF">PIB30_035255</name>
</gene>
<reference evidence="2 3" key="1">
    <citation type="journal article" date="2023" name="Plants (Basel)">
        <title>Bridging the Gap: Combining Genomics and Transcriptomics Approaches to Understand Stylosanthes scabra, an Orphan Legume from the Brazilian Caatinga.</title>
        <authorList>
            <person name="Ferreira-Neto J.R.C."/>
            <person name="da Silva M.D."/>
            <person name="Binneck E."/>
            <person name="de Melo N.F."/>
            <person name="da Silva R.H."/>
            <person name="de Melo A.L.T.M."/>
            <person name="Pandolfi V."/>
            <person name="Bustamante F.O."/>
            <person name="Brasileiro-Vidal A.C."/>
            <person name="Benko-Iseppon A.M."/>
        </authorList>
    </citation>
    <scope>NUCLEOTIDE SEQUENCE [LARGE SCALE GENOMIC DNA]</scope>
    <source>
        <tissue evidence="2">Leaves</tissue>
    </source>
</reference>
<feature type="region of interest" description="Disordered" evidence="1">
    <location>
        <begin position="196"/>
        <end position="251"/>
    </location>
</feature>